<evidence type="ECO:0000256" key="1">
    <source>
        <dbReference type="ARBA" id="ARBA00005662"/>
    </source>
</evidence>
<name>A0A6C0G572_9BACL</name>
<dbReference type="PANTHER" id="PTHR33393">
    <property type="entry name" value="POLYGLUTAMINE SYNTHESIS ACCESSORY PROTEIN RV0574C-RELATED"/>
    <property type="match status" value="1"/>
</dbReference>
<feature type="transmembrane region" description="Helical" evidence="3">
    <location>
        <begin position="21"/>
        <end position="43"/>
    </location>
</feature>
<dbReference type="Gene3D" id="3.60.21.10">
    <property type="match status" value="1"/>
</dbReference>
<feature type="region of interest" description="Disordered" evidence="2">
    <location>
        <begin position="52"/>
        <end position="174"/>
    </location>
</feature>
<dbReference type="AlphaFoldDB" id="A0A6C0G572"/>
<dbReference type="InterPro" id="IPR029052">
    <property type="entry name" value="Metallo-depent_PP-like"/>
</dbReference>
<evidence type="ECO:0000259" key="4">
    <source>
        <dbReference type="SMART" id="SM00854"/>
    </source>
</evidence>
<feature type="compositionally biased region" description="Gly residues" evidence="2">
    <location>
        <begin position="115"/>
        <end position="127"/>
    </location>
</feature>
<dbReference type="InterPro" id="IPR052169">
    <property type="entry name" value="CW_Biosynth-Accessory"/>
</dbReference>
<keyword evidence="3" id="KW-0812">Transmembrane</keyword>
<proteinExistence type="inferred from homology"/>
<dbReference type="Proteomes" id="UP000476064">
    <property type="component" value="Chromosome"/>
</dbReference>
<dbReference type="Pfam" id="PF09587">
    <property type="entry name" value="PGA_cap"/>
    <property type="match status" value="1"/>
</dbReference>
<keyword evidence="6" id="KW-1185">Reference proteome</keyword>
<evidence type="ECO:0000313" key="5">
    <source>
        <dbReference type="EMBL" id="QHT60145.1"/>
    </source>
</evidence>
<dbReference type="InterPro" id="IPR019079">
    <property type="entry name" value="Capsule_synth_CapA"/>
</dbReference>
<feature type="compositionally biased region" description="Low complexity" evidence="2">
    <location>
        <begin position="74"/>
        <end position="114"/>
    </location>
</feature>
<comment type="similarity">
    <text evidence="1">Belongs to the CapA family.</text>
</comment>
<dbReference type="PANTHER" id="PTHR33393:SF13">
    <property type="entry name" value="PGA BIOSYNTHESIS PROTEIN CAPA"/>
    <property type="match status" value="1"/>
</dbReference>
<keyword evidence="3" id="KW-0472">Membrane</keyword>
<dbReference type="SUPFAM" id="SSF56300">
    <property type="entry name" value="Metallo-dependent phosphatases"/>
    <property type="match status" value="1"/>
</dbReference>
<dbReference type="EMBL" id="CP048209">
    <property type="protein sequence ID" value="QHT60145.1"/>
    <property type="molecule type" value="Genomic_DNA"/>
</dbReference>
<dbReference type="CDD" id="cd07381">
    <property type="entry name" value="MPP_CapA"/>
    <property type="match status" value="1"/>
</dbReference>
<sequence>MVMSRSESHQRQKEKRSRRMRRLIVVNLVMLAILCILAVLYAIQRQDGGGNLDAGRNGNQPPAGNEAGADGSHDPPAAGADSDAGSEAAQQDANGTTASNGAAAGSDDGPAASGSAGGGAVGDGAGGAPTNASSGSDNSASGQETGGADGPADSGAAGGLAAPGAATTGSGSGEAALGDRVVNLSFTGDILLAASVEKLLLKNGYDYPYAKVQQYLQLSDVTAANLETPVTLRGTPAENKQYVYKSSPDALPALVDSGVDVVSLANNHTLDQGEEGLLDTIDYLNKAKLPYIGAGINDTEAFKPVIKEADGIKIAYIGLTRVVPVTSWKADKNHPGLAESYDPTRAVAAIKKAKAEADVVVVMVHWGTELQDMPNADQTRLGHAYIDAGADLVVGSHPHILEGFESYKGKWIAYSLGNFIFSGMPDKRTADTGVLDAQCDAAGKCALTFHPMRAVQSQPAPLEGEEAEALLKRLSGISIRAAVDAQGQVHSKE</sequence>
<evidence type="ECO:0000313" key="6">
    <source>
        <dbReference type="Proteomes" id="UP000476064"/>
    </source>
</evidence>
<feature type="domain" description="Capsule synthesis protein CapA" evidence="4">
    <location>
        <begin position="183"/>
        <end position="423"/>
    </location>
</feature>
<dbReference type="KEGG" id="plyc:GXP70_09455"/>
<evidence type="ECO:0000256" key="3">
    <source>
        <dbReference type="SAM" id="Phobius"/>
    </source>
</evidence>
<feature type="compositionally biased region" description="Low complexity" evidence="2">
    <location>
        <begin position="150"/>
        <end position="174"/>
    </location>
</feature>
<gene>
    <name evidence="5" type="ORF">GXP70_09455</name>
</gene>
<evidence type="ECO:0000256" key="2">
    <source>
        <dbReference type="SAM" id="MobiDB-lite"/>
    </source>
</evidence>
<accession>A0A6C0G572</accession>
<organism evidence="5 6">
    <name type="scientific">Paenibacillus lycopersici</name>
    <dbReference type="NCBI Taxonomy" id="2704462"/>
    <lineage>
        <taxon>Bacteria</taxon>
        <taxon>Bacillati</taxon>
        <taxon>Bacillota</taxon>
        <taxon>Bacilli</taxon>
        <taxon>Bacillales</taxon>
        <taxon>Paenibacillaceae</taxon>
        <taxon>Paenibacillus</taxon>
    </lineage>
</organism>
<feature type="compositionally biased region" description="Low complexity" evidence="2">
    <location>
        <begin position="128"/>
        <end position="142"/>
    </location>
</feature>
<dbReference type="SMART" id="SM00854">
    <property type="entry name" value="PGA_cap"/>
    <property type="match status" value="1"/>
</dbReference>
<protein>
    <submittedName>
        <fullName evidence="5">CapA family protein</fullName>
    </submittedName>
</protein>
<reference evidence="5 6" key="1">
    <citation type="submission" date="2020-01" db="EMBL/GenBank/DDBJ databases">
        <title>Paenibacillus sp. nov., isolated from tomato rhizosphere.</title>
        <authorList>
            <person name="Weon H.-Y."/>
            <person name="Lee S.A."/>
        </authorList>
    </citation>
    <scope>NUCLEOTIDE SEQUENCE [LARGE SCALE GENOMIC DNA]</scope>
    <source>
        <strain evidence="5 6">12200R-189</strain>
    </source>
</reference>
<keyword evidence="3" id="KW-1133">Transmembrane helix</keyword>